<evidence type="ECO:0000259" key="5">
    <source>
        <dbReference type="Pfam" id="PF22780"/>
    </source>
</evidence>
<dbReference type="Gene3D" id="3.50.50.60">
    <property type="entry name" value="FAD/NAD(P)-binding domain"/>
    <property type="match status" value="1"/>
</dbReference>
<evidence type="ECO:0000256" key="2">
    <source>
        <dbReference type="ARBA" id="ARBA00022630"/>
    </source>
</evidence>
<dbReference type="eggNOG" id="arCOG00575">
    <property type="taxonomic scope" value="Archaea"/>
</dbReference>
<accession>F6D263</accession>
<dbReference type="KEGG" id="mew:MSWAN_0904"/>
<evidence type="ECO:0000256" key="1">
    <source>
        <dbReference type="ARBA" id="ARBA00001974"/>
    </source>
</evidence>
<keyword evidence="3" id="KW-0274">FAD</keyword>
<proteinExistence type="predicted"/>
<dbReference type="PANTHER" id="PTHR42887">
    <property type="entry name" value="OS12G0638800 PROTEIN"/>
    <property type="match status" value="1"/>
</dbReference>
<dbReference type="Gene3D" id="2.40.30.10">
    <property type="entry name" value="Translation factors"/>
    <property type="match status" value="1"/>
</dbReference>
<dbReference type="InterPro" id="IPR036188">
    <property type="entry name" value="FAD/NAD-bd_sf"/>
</dbReference>
<dbReference type="InterPro" id="IPR055178">
    <property type="entry name" value="RsdA/BaiN/AoA(So)-like_dom"/>
</dbReference>
<evidence type="ECO:0000259" key="4">
    <source>
        <dbReference type="Pfam" id="PF03486"/>
    </source>
</evidence>
<organism evidence="6 7">
    <name type="scientific">Methanobacterium paludis (strain DSM 25820 / JCM 18151 / SWAN1)</name>
    <dbReference type="NCBI Taxonomy" id="868131"/>
    <lineage>
        <taxon>Archaea</taxon>
        <taxon>Methanobacteriati</taxon>
        <taxon>Methanobacteriota</taxon>
        <taxon>Methanomada group</taxon>
        <taxon>Methanobacteria</taxon>
        <taxon>Methanobacteriales</taxon>
        <taxon>Methanobacteriaceae</taxon>
        <taxon>Methanobacterium</taxon>
    </lineage>
</organism>
<comment type="cofactor">
    <cofactor evidence="1">
        <name>FAD</name>
        <dbReference type="ChEBI" id="CHEBI:57692"/>
    </cofactor>
</comment>
<dbReference type="STRING" id="868131.MSWAN_0904"/>
<dbReference type="InterPro" id="IPR023166">
    <property type="entry name" value="BaiN-like_dom_sf"/>
</dbReference>
<dbReference type="Proteomes" id="UP000009231">
    <property type="component" value="Chromosome"/>
</dbReference>
<dbReference type="EMBL" id="CP002772">
    <property type="protein sequence ID" value="AEG17929.1"/>
    <property type="molecule type" value="Genomic_DNA"/>
</dbReference>
<dbReference type="GeneID" id="10668406"/>
<keyword evidence="2" id="KW-0285">Flavoprotein</keyword>
<gene>
    <name evidence="6" type="ordered locus">MSWAN_0904</name>
</gene>
<dbReference type="SUPFAM" id="SSF160996">
    <property type="entry name" value="HI0933 insert domain-like"/>
    <property type="match status" value="1"/>
</dbReference>
<name>F6D263_METPW</name>
<sequence>MKIHDITVVGAGPAGMMVAIHAAELKKDVVLIERNDSIGKKLLITGKGRCNVTNTASINEFTKKFGRRGVFLRSAFSSFSNEDLMAFFKSKGLDMKIEDKGRVFPVTEDSKSILNVLKEYLKENRVKIIYNARLSKIKKFDDTFRVNFTLNGENISINSKNVVLATGGASYWSTGSSGDGFRIAEEMGHRITSLKPGSVPLKTKESWVKDLQGISLENVRLTFKNGKKKIISDNSDIIFTHFGVSGPTILDLSNQIISLLEKNGEIPLFIDFKPDLKREELENKLFNQFETHGKTDLKNFMKFMLPNRMIPIFIQLSGVEPKKKLNQINKKERNSIINLLKSLPLTIVGHLPLEKAMVTCGGVSKKEIDPQTMQSKIVTGLYFAGEIIDGCAPSGGYNLQQAFSTGYLAGEHAAKIKYNSNLNHE</sequence>
<dbReference type="PRINTS" id="PR00411">
    <property type="entry name" value="PNDRDTASEI"/>
</dbReference>
<dbReference type="OrthoDB" id="11867at2157"/>
<dbReference type="NCBIfam" id="TIGR00275">
    <property type="entry name" value="aminoacetone oxidase family FAD-binding enzyme"/>
    <property type="match status" value="1"/>
</dbReference>
<evidence type="ECO:0000256" key="3">
    <source>
        <dbReference type="ARBA" id="ARBA00022827"/>
    </source>
</evidence>
<dbReference type="InterPro" id="IPR057661">
    <property type="entry name" value="RsdA/BaiN/AoA(So)_Rossmann"/>
</dbReference>
<evidence type="ECO:0000313" key="7">
    <source>
        <dbReference type="Proteomes" id="UP000009231"/>
    </source>
</evidence>
<reference evidence="6 7" key="1">
    <citation type="journal article" date="2014" name="Int. J. Syst. Evol. Microbiol.">
        <title>Methanobacterium paludis sp. nov. and a novel strain of Methanobacterium lacus isolated from northern peatlands.</title>
        <authorList>
            <person name="Cadillo-Quiroz H."/>
            <person name="Brauer S.L."/>
            <person name="Goodson N."/>
            <person name="Yavitt J.B."/>
            <person name="Zinder S.H."/>
        </authorList>
    </citation>
    <scope>NUCLEOTIDE SEQUENCE [LARGE SCALE GENOMIC DNA]</scope>
    <source>
        <strain evidence="7">DSM 25820 / JCM 18151 / SWAN1</strain>
    </source>
</reference>
<feature type="domain" description="RsdA/BaiN/AoA(So)-like insert" evidence="5">
    <location>
        <begin position="195"/>
        <end position="358"/>
    </location>
</feature>
<dbReference type="AlphaFoldDB" id="F6D263"/>
<protein>
    <submittedName>
        <fullName evidence="6">HI0933 family protein</fullName>
    </submittedName>
</protein>
<dbReference type="HOGENOM" id="CLU_025174_3_1_2"/>
<feature type="domain" description="RsdA/BaiN/AoA(So)-like Rossmann fold-like" evidence="4">
    <location>
        <begin position="5"/>
        <end position="411"/>
    </location>
</feature>
<dbReference type="RefSeq" id="WP_013825431.1">
    <property type="nucleotide sequence ID" value="NC_015574.1"/>
</dbReference>
<evidence type="ECO:0000313" key="6">
    <source>
        <dbReference type="EMBL" id="AEG17929.1"/>
    </source>
</evidence>
<keyword evidence="7" id="KW-1185">Reference proteome</keyword>
<dbReference type="SUPFAM" id="SSF51905">
    <property type="entry name" value="FAD/NAD(P)-binding domain"/>
    <property type="match status" value="1"/>
</dbReference>
<dbReference type="Pfam" id="PF03486">
    <property type="entry name" value="HI0933_like"/>
    <property type="match status" value="1"/>
</dbReference>
<dbReference type="Gene3D" id="1.10.8.260">
    <property type="entry name" value="HI0933 insert domain-like"/>
    <property type="match status" value="1"/>
</dbReference>
<dbReference type="PRINTS" id="PR00368">
    <property type="entry name" value="FADPNR"/>
</dbReference>
<dbReference type="InterPro" id="IPR004792">
    <property type="entry name" value="BaiN-like"/>
</dbReference>
<dbReference type="PANTHER" id="PTHR42887:SF2">
    <property type="entry name" value="OS12G0638800 PROTEIN"/>
    <property type="match status" value="1"/>
</dbReference>
<dbReference type="Pfam" id="PF22780">
    <property type="entry name" value="HI0933_like_1st"/>
    <property type="match status" value="1"/>
</dbReference>